<reference evidence="8 9" key="1">
    <citation type="submission" date="2018-06" db="EMBL/GenBank/DDBJ databases">
        <authorList>
            <consortium name="Pathogen Informatics"/>
            <person name="Doyle S."/>
        </authorList>
    </citation>
    <scope>NUCLEOTIDE SEQUENCE [LARGE SCALE GENOMIC DNA]</scope>
    <source>
        <strain evidence="8 9">NCTC12475</strain>
    </source>
</reference>
<keyword evidence="4 6" id="KW-0012">Acyltransferase</keyword>
<dbReference type="AlphaFoldDB" id="A0A381DJ23"/>
<dbReference type="SUPFAM" id="SSF55048">
    <property type="entry name" value="Probable ACP-binding domain of malonyl-CoA ACP transacylase"/>
    <property type="match status" value="1"/>
</dbReference>
<evidence type="ECO:0000256" key="3">
    <source>
        <dbReference type="ARBA" id="ARBA00022679"/>
    </source>
</evidence>
<dbReference type="PANTHER" id="PTHR42681:SF1">
    <property type="entry name" value="MALONYL-COA-ACYL CARRIER PROTEIN TRANSACYLASE, MITOCHONDRIAL"/>
    <property type="match status" value="1"/>
</dbReference>
<evidence type="ECO:0000256" key="6">
    <source>
        <dbReference type="PIRNR" id="PIRNR000446"/>
    </source>
</evidence>
<dbReference type="GO" id="GO:0006633">
    <property type="term" value="P:fatty acid biosynthetic process"/>
    <property type="evidence" value="ECO:0007669"/>
    <property type="project" value="TreeGrafter"/>
</dbReference>
<evidence type="ECO:0000259" key="7">
    <source>
        <dbReference type="SMART" id="SM00827"/>
    </source>
</evidence>
<dbReference type="InterPro" id="IPR004410">
    <property type="entry name" value="Malonyl_CoA-ACP_transAc_FabD"/>
</dbReference>
<sequence>MDKIGFIFPGQGSQKPGMGFDIYEEFSVARELLDTSSDLCKIDFKKLLFSENENLNISEFTQPAIVLNSFMILLALQERLNLKQSLGLGHSLGEFAALGANGAIELREVIRLVNLRGKFMQEACSGKDASMMVVLDLDDEKVEQICDNARKDGAQIWAANYNCNGQIVIAGLKKDLANAETVFKEAGAKRAMLLNMSVASHCPILNLACDKLVNEIEPIIKNSFLKVISNVSSKSYNTKNEALVLLKEQLVKPVLYKQSIQNIENEVDFFVEIGSSVLKGMNKKITQKPTYAIFDIKSLDEFCKIMEEK</sequence>
<feature type="domain" description="Malonyl-CoA:ACP transacylase (MAT)" evidence="7">
    <location>
        <begin position="7"/>
        <end position="293"/>
    </location>
</feature>
<dbReference type="FunFam" id="3.30.70.250:FF:000001">
    <property type="entry name" value="Malonyl CoA-acyl carrier protein transacylase"/>
    <property type="match status" value="1"/>
</dbReference>
<comment type="catalytic activity">
    <reaction evidence="5 6">
        <text>holo-[ACP] + malonyl-CoA = malonyl-[ACP] + CoA</text>
        <dbReference type="Rhea" id="RHEA:41792"/>
        <dbReference type="Rhea" id="RHEA-COMP:9623"/>
        <dbReference type="Rhea" id="RHEA-COMP:9685"/>
        <dbReference type="ChEBI" id="CHEBI:57287"/>
        <dbReference type="ChEBI" id="CHEBI:57384"/>
        <dbReference type="ChEBI" id="CHEBI:64479"/>
        <dbReference type="ChEBI" id="CHEBI:78449"/>
        <dbReference type="EC" id="2.3.1.39"/>
    </reaction>
</comment>
<dbReference type="SUPFAM" id="SSF52151">
    <property type="entry name" value="FabD/lysophospholipase-like"/>
    <property type="match status" value="1"/>
</dbReference>
<dbReference type="GeneID" id="93091238"/>
<dbReference type="Gene3D" id="3.40.366.10">
    <property type="entry name" value="Malonyl-Coenzyme A Acyl Carrier Protein, domain 2"/>
    <property type="match status" value="1"/>
</dbReference>
<evidence type="ECO:0000256" key="4">
    <source>
        <dbReference type="ARBA" id="ARBA00023315"/>
    </source>
</evidence>
<dbReference type="InterPro" id="IPR050858">
    <property type="entry name" value="Mal-CoA-ACP_Trans/PKS_FabD"/>
</dbReference>
<dbReference type="STRING" id="32024.GCA_000788295_01226"/>
<dbReference type="EMBL" id="UFVD01000001">
    <property type="protein sequence ID" value="SUX10610.1"/>
    <property type="molecule type" value="Genomic_DNA"/>
</dbReference>
<evidence type="ECO:0000256" key="1">
    <source>
        <dbReference type="ARBA" id="ARBA00013258"/>
    </source>
</evidence>
<dbReference type="NCBIfam" id="TIGR00128">
    <property type="entry name" value="fabD"/>
    <property type="match status" value="1"/>
</dbReference>
<dbReference type="EC" id="2.3.1.39" evidence="1 6"/>
<keyword evidence="3 6" id="KW-0808">Transferase</keyword>
<accession>A0A381DJ23</accession>
<dbReference type="InterPro" id="IPR016035">
    <property type="entry name" value="Acyl_Trfase/lysoPLipase"/>
</dbReference>
<dbReference type="OrthoDB" id="9808564at2"/>
<name>A0A381DJ23_9BACT</name>
<dbReference type="InterPro" id="IPR014043">
    <property type="entry name" value="Acyl_transferase_dom"/>
</dbReference>
<evidence type="ECO:0000256" key="2">
    <source>
        <dbReference type="ARBA" id="ARBA00018953"/>
    </source>
</evidence>
<protein>
    <recommendedName>
        <fullName evidence="2 6">Malonyl CoA-acyl carrier protein transacylase</fullName>
        <ecNumber evidence="1 6">2.3.1.39</ecNumber>
    </recommendedName>
</protein>
<comment type="similarity">
    <text evidence="6">Belongs to the fabD family.</text>
</comment>
<dbReference type="InterPro" id="IPR016036">
    <property type="entry name" value="Malonyl_transacylase_ACP-bd"/>
</dbReference>
<dbReference type="RefSeq" id="WP_089183000.1">
    <property type="nucleotide sequence ID" value="NZ_CP043427.1"/>
</dbReference>
<dbReference type="GO" id="GO:0005829">
    <property type="term" value="C:cytosol"/>
    <property type="evidence" value="ECO:0007669"/>
    <property type="project" value="TreeGrafter"/>
</dbReference>
<evidence type="ECO:0000256" key="5">
    <source>
        <dbReference type="ARBA" id="ARBA00048462"/>
    </source>
</evidence>
<gene>
    <name evidence="8" type="primary">fabD</name>
    <name evidence="8" type="ORF">NCTC12475_00807</name>
</gene>
<dbReference type="Pfam" id="PF00698">
    <property type="entry name" value="Acyl_transf_1"/>
    <property type="match status" value="1"/>
</dbReference>
<dbReference type="Gene3D" id="3.30.70.250">
    <property type="entry name" value="Malonyl-CoA ACP transacylase, ACP-binding"/>
    <property type="match status" value="1"/>
</dbReference>
<dbReference type="InterPro" id="IPR001227">
    <property type="entry name" value="Ac_transferase_dom_sf"/>
</dbReference>
<dbReference type="SMART" id="SM00827">
    <property type="entry name" value="PKS_AT"/>
    <property type="match status" value="1"/>
</dbReference>
<dbReference type="InterPro" id="IPR024925">
    <property type="entry name" value="Malonyl_CoA-ACP_transAc"/>
</dbReference>
<dbReference type="GO" id="GO:0004314">
    <property type="term" value="F:[acyl-carrier-protein] S-malonyltransferase activity"/>
    <property type="evidence" value="ECO:0007669"/>
    <property type="project" value="UniProtKB-EC"/>
</dbReference>
<dbReference type="PANTHER" id="PTHR42681">
    <property type="entry name" value="MALONYL-COA-ACYL CARRIER PROTEIN TRANSACYLASE, MITOCHONDRIAL"/>
    <property type="match status" value="1"/>
</dbReference>
<keyword evidence="9" id="KW-1185">Reference proteome</keyword>
<evidence type="ECO:0000313" key="8">
    <source>
        <dbReference type="EMBL" id="SUX10610.1"/>
    </source>
</evidence>
<evidence type="ECO:0000313" key="9">
    <source>
        <dbReference type="Proteomes" id="UP000254920"/>
    </source>
</evidence>
<dbReference type="Proteomes" id="UP000254920">
    <property type="component" value="Unassembled WGS sequence"/>
</dbReference>
<organism evidence="8 9">
    <name type="scientific">Campylobacter sputorum subsp. sputorum</name>
    <dbReference type="NCBI Taxonomy" id="32024"/>
    <lineage>
        <taxon>Bacteria</taxon>
        <taxon>Pseudomonadati</taxon>
        <taxon>Campylobacterota</taxon>
        <taxon>Epsilonproteobacteria</taxon>
        <taxon>Campylobacterales</taxon>
        <taxon>Campylobacteraceae</taxon>
        <taxon>Campylobacter</taxon>
    </lineage>
</organism>
<proteinExistence type="inferred from homology"/>
<dbReference type="PIRSF" id="PIRSF000446">
    <property type="entry name" value="Mct"/>
    <property type="match status" value="1"/>
</dbReference>